<protein>
    <submittedName>
        <fullName evidence="1">Uncharacterized protein</fullName>
    </submittedName>
</protein>
<evidence type="ECO:0000313" key="1">
    <source>
        <dbReference type="EMBL" id="GAA0175956.1"/>
    </source>
</evidence>
<dbReference type="Proteomes" id="UP001454036">
    <property type="component" value="Unassembled WGS sequence"/>
</dbReference>
<dbReference type="EMBL" id="BAABME010009862">
    <property type="protein sequence ID" value="GAA0175956.1"/>
    <property type="molecule type" value="Genomic_DNA"/>
</dbReference>
<comment type="caution">
    <text evidence="1">The sequence shown here is derived from an EMBL/GenBank/DDBJ whole genome shotgun (WGS) entry which is preliminary data.</text>
</comment>
<reference evidence="1 2" key="1">
    <citation type="submission" date="2024-01" db="EMBL/GenBank/DDBJ databases">
        <title>The complete chloroplast genome sequence of Lithospermum erythrorhizon: insights into the phylogenetic relationship among Boraginaceae species and the maternal lineages of purple gromwells.</title>
        <authorList>
            <person name="Okada T."/>
            <person name="Watanabe K."/>
        </authorList>
    </citation>
    <scope>NUCLEOTIDE SEQUENCE [LARGE SCALE GENOMIC DNA]</scope>
</reference>
<proteinExistence type="predicted"/>
<name>A0AAV3RL32_LITER</name>
<evidence type="ECO:0000313" key="2">
    <source>
        <dbReference type="Proteomes" id="UP001454036"/>
    </source>
</evidence>
<dbReference type="AlphaFoldDB" id="A0AAV3RL32"/>
<accession>A0AAV3RL32</accession>
<gene>
    <name evidence="1" type="ORF">LIER_29038</name>
</gene>
<organism evidence="1 2">
    <name type="scientific">Lithospermum erythrorhizon</name>
    <name type="common">Purple gromwell</name>
    <name type="synonym">Lithospermum officinale var. erythrorhizon</name>
    <dbReference type="NCBI Taxonomy" id="34254"/>
    <lineage>
        <taxon>Eukaryota</taxon>
        <taxon>Viridiplantae</taxon>
        <taxon>Streptophyta</taxon>
        <taxon>Embryophyta</taxon>
        <taxon>Tracheophyta</taxon>
        <taxon>Spermatophyta</taxon>
        <taxon>Magnoliopsida</taxon>
        <taxon>eudicotyledons</taxon>
        <taxon>Gunneridae</taxon>
        <taxon>Pentapetalae</taxon>
        <taxon>asterids</taxon>
        <taxon>lamiids</taxon>
        <taxon>Boraginales</taxon>
        <taxon>Boraginaceae</taxon>
        <taxon>Boraginoideae</taxon>
        <taxon>Lithospermeae</taxon>
        <taxon>Lithospermum</taxon>
    </lineage>
</organism>
<keyword evidence="2" id="KW-1185">Reference proteome</keyword>
<sequence>MQAYMALYGVKHHKPRSKLHYSSQALIDCIPCVDKFAKNNMDERDKSYTYSTELCLKYASDYGVTTFYRYPFAGGQKHKCKEHKCVDEVFHGIYTEPLVIEEDDEVRPHVVLVTGYFIHHVHGLVFECHTSHRDWEKGAAKGFISRNLFIVMESINSMVDVVY</sequence>